<dbReference type="Pfam" id="PF01476">
    <property type="entry name" value="LysM"/>
    <property type="match status" value="1"/>
</dbReference>
<dbReference type="PANTHER" id="PTHR30221:SF1">
    <property type="entry name" value="SMALL-CONDUCTANCE MECHANOSENSITIVE CHANNEL"/>
    <property type="match status" value="1"/>
</dbReference>
<dbReference type="Gene3D" id="1.10.287.1260">
    <property type="match status" value="1"/>
</dbReference>
<dbReference type="EMBL" id="AECZ01000047">
    <property type="protein sequence ID" value="EFL49368.1"/>
    <property type="molecule type" value="Genomic_DNA"/>
</dbReference>
<accession>E1K210</accession>
<dbReference type="InterPro" id="IPR006685">
    <property type="entry name" value="MscS_channel_2nd"/>
</dbReference>
<dbReference type="InterPro" id="IPR010920">
    <property type="entry name" value="LSM_dom_sf"/>
</dbReference>
<comment type="similarity">
    <text evidence="2">Belongs to the MscS (TC 1.A.23) family.</text>
</comment>
<dbReference type="OrthoDB" id="9784565at2"/>
<sequence>MLGDAAKFFALTTVLALCMLVTDVGPCFSRTGEPAQVMLLAAAPVKHVIKSGDTISLLAQRYGVSVAAILKANPGLEPSRLQLGRAILIPAGGQSAQPGKLPGIPTLPDGPPESVELRPEKAPQATQPLKEHALTDGKAPSATAPAPAAAQPAPAQSAGAAAPAAATPEAAASPTDAAKGAVDKTVAALKDNAAAAVPVAMETVGGRTRLSVGGKAFFADQIVPLALSLGSKIMSALLLFAAGVWVSGRVAALLVRVLRGRKVPQEVLSFAGSLTRYGLYLVVVIATLGQLGFNVSSLLALFGAAGLAVSLALKDTLSNFASGVMLLLFRFFRVGDRVSVPGASGAAGIVTDIDVFNTVIRSDTGETIIVPNSKIAGNVIVVTPSGVKEKEDLEEKED</sequence>
<dbReference type="AlphaFoldDB" id="E1K210"/>
<dbReference type="Proteomes" id="UP000006250">
    <property type="component" value="Unassembled WGS sequence"/>
</dbReference>
<dbReference type="PROSITE" id="PS51782">
    <property type="entry name" value="LYSM"/>
    <property type="match status" value="1"/>
</dbReference>
<feature type="region of interest" description="Disordered" evidence="7">
    <location>
        <begin position="94"/>
        <end position="176"/>
    </location>
</feature>
<dbReference type="InterPro" id="IPR023408">
    <property type="entry name" value="MscS_beta-dom_sf"/>
</dbReference>
<dbReference type="STRING" id="596151.DesfrDRAFT_3910"/>
<gene>
    <name evidence="10" type="ORF">DesfrDRAFT_3910</name>
</gene>
<dbReference type="CDD" id="cd00118">
    <property type="entry name" value="LysM"/>
    <property type="match status" value="1"/>
</dbReference>
<dbReference type="InterPro" id="IPR011014">
    <property type="entry name" value="MscS_channel_TM-2"/>
</dbReference>
<dbReference type="RefSeq" id="WP_005996788.1">
    <property type="nucleotide sequence ID" value="NZ_AECZ01000047.1"/>
</dbReference>
<dbReference type="Gene3D" id="3.10.350.10">
    <property type="entry name" value="LysM domain"/>
    <property type="match status" value="1"/>
</dbReference>
<dbReference type="SMART" id="SM00257">
    <property type="entry name" value="LysM"/>
    <property type="match status" value="1"/>
</dbReference>
<evidence type="ECO:0000256" key="7">
    <source>
        <dbReference type="SAM" id="MobiDB-lite"/>
    </source>
</evidence>
<dbReference type="PROSITE" id="PS01246">
    <property type="entry name" value="UPF0003"/>
    <property type="match status" value="1"/>
</dbReference>
<dbReference type="InterPro" id="IPR018392">
    <property type="entry name" value="LysM"/>
</dbReference>
<dbReference type="InterPro" id="IPR049142">
    <property type="entry name" value="MS_channel_1st"/>
</dbReference>
<evidence type="ECO:0000256" key="6">
    <source>
        <dbReference type="ARBA" id="ARBA00023136"/>
    </source>
</evidence>
<dbReference type="Pfam" id="PF21088">
    <property type="entry name" value="MS_channel_1st"/>
    <property type="match status" value="1"/>
</dbReference>
<dbReference type="SUPFAM" id="SSF54106">
    <property type="entry name" value="LysM domain"/>
    <property type="match status" value="1"/>
</dbReference>
<feature type="transmembrane region" description="Helical" evidence="8">
    <location>
        <begin position="233"/>
        <end position="255"/>
    </location>
</feature>
<evidence type="ECO:0000256" key="2">
    <source>
        <dbReference type="ARBA" id="ARBA00008017"/>
    </source>
</evidence>
<keyword evidence="5 8" id="KW-1133">Transmembrane helix</keyword>
<reference evidence="10 11" key="1">
    <citation type="submission" date="2010-08" db="EMBL/GenBank/DDBJ databases">
        <title>The draft genome of Desulfovibrio fructosovorans JJ.</title>
        <authorList>
            <consortium name="US DOE Joint Genome Institute (JGI-PGF)"/>
            <person name="Lucas S."/>
            <person name="Copeland A."/>
            <person name="Lapidus A."/>
            <person name="Cheng J.-F."/>
            <person name="Bruce D."/>
            <person name="Goodwin L."/>
            <person name="Pitluck S."/>
            <person name="Land M.L."/>
            <person name="Hauser L."/>
            <person name="Chang Y.-J."/>
            <person name="Jeffries C."/>
            <person name="Wall J.D."/>
            <person name="Stahl D.A."/>
            <person name="Arkin A.P."/>
            <person name="Dehal P."/>
            <person name="Stolyar S.M."/>
            <person name="Hazen T.C."/>
            <person name="Woyke T.J."/>
        </authorList>
    </citation>
    <scope>NUCLEOTIDE SEQUENCE [LARGE SCALE GENOMIC DNA]</scope>
    <source>
        <strain evidence="10 11">JJ</strain>
    </source>
</reference>
<evidence type="ECO:0000256" key="8">
    <source>
        <dbReference type="SAM" id="Phobius"/>
    </source>
</evidence>
<keyword evidence="3" id="KW-1003">Cell membrane</keyword>
<name>E1K210_SOLFR</name>
<feature type="transmembrane region" description="Helical" evidence="8">
    <location>
        <begin position="295"/>
        <end position="313"/>
    </location>
</feature>
<proteinExistence type="inferred from homology"/>
<dbReference type="GO" id="GO:0008381">
    <property type="term" value="F:mechanosensitive monoatomic ion channel activity"/>
    <property type="evidence" value="ECO:0007669"/>
    <property type="project" value="InterPro"/>
</dbReference>
<dbReference type="InterPro" id="IPR036779">
    <property type="entry name" value="LysM_dom_sf"/>
</dbReference>
<comment type="caution">
    <text evidence="10">The sequence shown here is derived from an EMBL/GenBank/DDBJ whole genome shotgun (WGS) entry which is preliminary data.</text>
</comment>
<organism evidence="10 11">
    <name type="scientific">Solidesulfovibrio fructosivorans JJ]</name>
    <dbReference type="NCBI Taxonomy" id="596151"/>
    <lineage>
        <taxon>Bacteria</taxon>
        <taxon>Pseudomonadati</taxon>
        <taxon>Thermodesulfobacteriota</taxon>
        <taxon>Desulfovibrionia</taxon>
        <taxon>Desulfovibrionales</taxon>
        <taxon>Desulfovibrionaceae</taxon>
        <taxon>Solidesulfovibrio</taxon>
    </lineage>
</organism>
<dbReference type="SUPFAM" id="SSF82861">
    <property type="entry name" value="Mechanosensitive channel protein MscS (YggB), transmembrane region"/>
    <property type="match status" value="1"/>
</dbReference>
<dbReference type="PANTHER" id="PTHR30221">
    <property type="entry name" value="SMALL-CONDUCTANCE MECHANOSENSITIVE CHANNEL"/>
    <property type="match status" value="1"/>
</dbReference>
<dbReference type="SUPFAM" id="SSF50182">
    <property type="entry name" value="Sm-like ribonucleoproteins"/>
    <property type="match status" value="1"/>
</dbReference>
<evidence type="ECO:0000259" key="9">
    <source>
        <dbReference type="PROSITE" id="PS51782"/>
    </source>
</evidence>
<dbReference type="InterPro" id="IPR045275">
    <property type="entry name" value="MscS_archaea/bacteria_type"/>
</dbReference>
<dbReference type="Pfam" id="PF00924">
    <property type="entry name" value="MS_channel_2nd"/>
    <property type="match status" value="1"/>
</dbReference>
<protein>
    <submittedName>
        <fullName evidence="10">MscS Mechanosensitive ion channel</fullName>
    </submittedName>
</protein>
<evidence type="ECO:0000256" key="4">
    <source>
        <dbReference type="ARBA" id="ARBA00022692"/>
    </source>
</evidence>
<feature type="transmembrane region" description="Helical" evidence="8">
    <location>
        <begin position="267"/>
        <end position="289"/>
    </location>
</feature>
<feature type="compositionally biased region" description="Low complexity" evidence="7">
    <location>
        <begin position="139"/>
        <end position="176"/>
    </location>
</feature>
<dbReference type="InterPro" id="IPR006686">
    <property type="entry name" value="MscS_channel_CS"/>
</dbReference>
<comment type="subcellular location">
    <subcellularLocation>
        <location evidence="1">Cell membrane</location>
        <topology evidence="1">Multi-pass membrane protein</topology>
    </subcellularLocation>
</comment>
<dbReference type="Gene3D" id="2.30.30.60">
    <property type="match status" value="1"/>
</dbReference>
<feature type="domain" description="LysM" evidence="9">
    <location>
        <begin position="45"/>
        <end position="89"/>
    </location>
</feature>
<evidence type="ECO:0000313" key="10">
    <source>
        <dbReference type="EMBL" id="EFL49368.1"/>
    </source>
</evidence>
<dbReference type="eggNOG" id="COG0668">
    <property type="taxonomic scope" value="Bacteria"/>
</dbReference>
<keyword evidence="4 8" id="KW-0812">Transmembrane</keyword>
<keyword evidence="6 8" id="KW-0472">Membrane</keyword>
<evidence type="ECO:0000256" key="3">
    <source>
        <dbReference type="ARBA" id="ARBA00022475"/>
    </source>
</evidence>
<evidence type="ECO:0000313" key="11">
    <source>
        <dbReference type="Proteomes" id="UP000006250"/>
    </source>
</evidence>
<dbReference type="GO" id="GO:0005886">
    <property type="term" value="C:plasma membrane"/>
    <property type="evidence" value="ECO:0007669"/>
    <property type="project" value="UniProtKB-SubCell"/>
</dbReference>
<dbReference type="eggNOG" id="COG1388">
    <property type="taxonomic scope" value="Bacteria"/>
</dbReference>
<keyword evidence="11" id="KW-1185">Reference proteome</keyword>
<evidence type="ECO:0000256" key="1">
    <source>
        <dbReference type="ARBA" id="ARBA00004651"/>
    </source>
</evidence>
<evidence type="ECO:0000256" key="5">
    <source>
        <dbReference type="ARBA" id="ARBA00022989"/>
    </source>
</evidence>